<name>A0ABP9NCD7_9PSEU</name>
<dbReference type="PANTHER" id="PTHR30024">
    <property type="entry name" value="ALIPHATIC SULFONATES-BINDING PROTEIN-RELATED"/>
    <property type="match status" value="1"/>
</dbReference>
<evidence type="ECO:0000313" key="6">
    <source>
        <dbReference type="EMBL" id="GAA5113128.1"/>
    </source>
</evidence>
<dbReference type="PANTHER" id="PTHR30024:SF47">
    <property type="entry name" value="TAURINE-BINDING PERIPLASMIC PROTEIN"/>
    <property type="match status" value="1"/>
</dbReference>
<evidence type="ECO:0000313" key="7">
    <source>
        <dbReference type="Proteomes" id="UP001500804"/>
    </source>
</evidence>
<gene>
    <name evidence="6" type="ORF">GCM10023320_08270</name>
</gene>
<dbReference type="Pfam" id="PF09084">
    <property type="entry name" value="NMT1"/>
    <property type="match status" value="1"/>
</dbReference>
<protein>
    <submittedName>
        <fullName evidence="6">ABC transporter substrate-binding protein</fullName>
    </submittedName>
</protein>
<comment type="subcellular location">
    <subcellularLocation>
        <location evidence="1">Periplasm</location>
    </subcellularLocation>
</comment>
<sequence length="332" mass="34976">MLLTRRRRRTVSAGFALALALVSAVGCASGADAPAAADRDGDGLVEMTAGVAASQSSTALILGAEKGFFAAEGIDLTITYAASGAAGIPQVLNGQQQVVLGGISATITAVSEGIPVVIVSGSVNDRADPAGPQYQTMVPGGSDIQRFADLSGRLVAVNSLQCCWELWIREAVARDGGDPDSVEMVQLPFPDAVTALREERVDAISTVQPFATGLRRDGYRDIGDSPATAYDDPENGNTVFSMSRQFVDANPGIVGRWRRALQRSAEYANTHPDETRAQIIEQTGAKAELVGSAPLPLYSAEIDRDAVQEEADFLVRYGVLDSAPRLEELIVP</sequence>
<feature type="chain" id="PRO_5046576992" evidence="4">
    <location>
        <begin position="29"/>
        <end position="332"/>
    </location>
</feature>
<dbReference type="PROSITE" id="PS51257">
    <property type="entry name" value="PROKAR_LIPOPROTEIN"/>
    <property type="match status" value="1"/>
</dbReference>
<feature type="domain" description="SsuA/THI5-like" evidence="5">
    <location>
        <begin position="57"/>
        <end position="274"/>
    </location>
</feature>
<dbReference type="Gene3D" id="3.40.190.10">
    <property type="entry name" value="Periplasmic binding protein-like II"/>
    <property type="match status" value="3"/>
</dbReference>
<evidence type="ECO:0000259" key="5">
    <source>
        <dbReference type="Pfam" id="PF09084"/>
    </source>
</evidence>
<feature type="signal peptide" evidence="4">
    <location>
        <begin position="1"/>
        <end position="28"/>
    </location>
</feature>
<dbReference type="EMBL" id="BAABJO010000003">
    <property type="protein sequence ID" value="GAA5113128.1"/>
    <property type="molecule type" value="Genomic_DNA"/>
</dbReference>
<dbReference type="InterPro" id="IPR015168">
    <property type="entry name" value="SsuA/THI5"/>
</dbReference>
<proteinExistence type="inferred from homology"/>
<comment type="similarity">
    <text evidence="2">Belongs to the bacterial solute-binding protein SsuA/TauA family.</text>
</comment>
<evidence type="ECO:0000256" key="2">
    <source>
        <dbReference type="ARBA" id="ARBA00010742"/>
    </source>
</evidence>
<comment type="caution">
    <text evidence="6">The sequence shown here is derived from an EMBL/GenBank/DDBJ whole genome shotgun (WGS) entry which is preliminary data.</text>
</comment>
<evidence type="ECO:0000256" key="4">
    <source>
        <dbReference type="SAM" id="SignalP"/>
    </source>
</evidence>
<organism evidence="6 7">
    <name type="scientific">Pseudonocardia adelaidensis</name>
    <dbReference type="NCBI Taxonomy" id="648754"/>
    <lineage>
        <taxon>Bacteria</taxon>
        <taxon>Bacillati</taxon>
        <taxon>Actinomycetota</taxon>
        <taxon>Actinomycetes</taxon>
        <taxon>Pseudonocardiales</taxon>
        <taxon>Pseudonocardiaceae</taxon>
        <taxon>Pseudonocardia</taxon>
    </lineage>
</organism>
<keyword evidence="7" id="KW-1185">Reference proteome</keyword>
<dbReference type="RefSeq" id="WP_345603399.1">
    <property type="nucleotide sequence ID" value="NZ_BAABJO010000003.1"/>
</dbReference>
<keyword evidence="3 4" id="KW-0732">Signal</keyword>
<accession>A0ABP9NCD7</accession>
<reference evidence="7" key="1">
    <citation type="journal article" date="2019" name="Int. J. Syst. Evol. Microbiol.">
        <title>The Global Catalogue of Microorganisms (GCM) 10K type strain sequencing project: providing services to taxonomists for standard genome sequencing and annotation.</title>
        <authorList>
            <consortium name="The Broad Institute Genomics Platform"/>
            <consortium name="The Broad Institute Genome Sequencing Center for Infectious Disease"/>
            <person name="Wu L."/>
            <person name="Ma J."/>
        </authorList>
    </citation>
    <scope>NUCLEOTIDE SEQUENCE [LARGE SCALE GENOMIC DNA]</scope>
    <source>
        <strain evidence="7">JCM 18302</strain>
    </source>
</reference>
<dbReference type="SUPFAM" id="SSF53850">
    <property type="entry name" value="Periplasmic binding protein-like II"/>
    <property type="match status" value="1"/>
</dbReference>
<evidence type="ECO:0000256" key="3">
    <source>
        <dbReference type="ARBA" id="ARBA00022729"/>
    </source>
</evidence>
<evidence type="ECO:0000256" key="1">
    <source>
        <dbReference type="ARBA" id="ARBA00004418"/>
    </source>
</evidence>
<dbReference type="Proteomes" id="UP001500804">
    <property type="component" value="Unassembled WGS sequence"/>
</dbReference>